<keyword evidence="3 5" id="KW-0067">ATP-binding</keyword>
<dbReference type="SMART" id="SM00382">
    <property type="entry name" value="AAA"/>
    <property type="match status" value="1"/>
</dbReference>
<proteinExistence type="predicted"/>
<dbReference type="InterPro" id="IPR050093">
    <property type="entry name" value="ABC_SmlMolc_Importer"/>
</dbReference>
<dbReference type="InterPro" id="IPR003593">
    <property type="entry name" value="AAA+_ATPase"/>
</dbReference>
<accession>A0A1W1CEN4</accession>
<keyword evidence="2" id="KW-0547">Nucleotide-binding</keyword>
<sequence>MIILKDALFKRDNRFSLKVDRVEIKEGSKTVLIGASGSGKTTLLRVLSGLEEDFTGEYSIDGKPKEKLGELKSRGVMFLSQEFLLWEHLTVIEHINFVLTRGKSLKNTKESEEFLEIVGLIYKKNSKISQLSTGERQRLALARALSAKAKYLFLDEPFSNIDVVLAHELIEVIEKRQKIDGFALVKSTHHHLGFKQDGNQIVILDSGKIIQQGEWHEIQKNPKSRWVEQWVDLVS</sequence>
<dbReference type="Gene3D" id="3.40.50.300">
    <property type="entry name" value="P-loop containing nucleotide triphosphate hydrolases"/>
    <property type="match status" value="1"/>
</dbReference>
<dbReference type="AlphaFoldDB" id="A0A1W1CEN4"/>
<dbReference type="PANTHER" id="PTHR42781">
    <property type="entry name" value="SPERMIDINE/PUTRESCINE IMPORT ATP-BINDING PROTEIN POTA"/>
    <property type="match status" value="1"/>
</dbReference>
<dbReference type="PROSITE" id="PS50893">
    <property type="entry name" value="ABC_TRANSPORTER_2"/>
    <property type="match status" value="1"/>
</dbReference>
<name>A0A1W1CEN4_9ZZZZ</name>
<gene>
    <name evidence="5" type="ORF">MNB_SV-13-2096</name>
</gene>
<reference evidence="5" key="1">
    <citation type="submission" date="2016-10" db="EMBL/GenBank/DDBJ databases">
        <authorList>
            <person name="de Groot N.N."/>
        </authorList>
    </citation>
    <scope>NUCLEOTIDE SEQUENCE</scope>
</reference>
<organism evidence="5">
    <name type="scientific">hydrothermal vent metagenome</name>
    <dbReference type="NCBI Taxonomy" id="652676"/>
    <lineage>
        <taxon>unclassified sequences</taxon>
        <taxon>metagenomes</taxon>
        <taxon>ecological metagenomes</taxon>
    </lineage>
</organism>
<keyword evidence="1" id="KW-0813">Transport</keyword>
<dbReference type="GO" id="GO:0005524">
    <property type="term" value="F:ATP binding"/>
    <property type="evidence" value="ECO:0007669"/>
    <property type="project" value="UniProtKB-KW"/>
</dbReference>
<dbReference type="InterPro" id="IPR027417">
    <property type="entry name" value="P-loop_NTPase"/>
</dbReference>
<dbReference type="SUPFAM" id="SSF52540">
    <property type="entry name" value="P-loop containing nucleoside triphosphate hydrolases"/>
    <property type="match status" value="1"/>
</dbReference>
<evidence type="ECO:0000256" key="2">
    <source>
        <dbReference type="ARBA" id="ARBA00022741"/>
    </source>
</evidence>
<dbReference type="InterPro" id="IPR003439">
    <property type="entry name" value="ABC_transporter-like_ATP-bd"/>
</dbReference>
<dbReference type="PANTHER" id="PTHR42781:SF9">
    <property type="entry name" value="AMINO ACID ABC TRANSPORTER, ATP-BINDING PROTEIN-RELATED"/>
    <property type="match status" value="1"/>
</dbReference>
<evidence type="ECO:0000256" key="3">
    <source>
        <dbReference type="ARBA" id="ARBA00022840"/>
    </source>
</evidence>
<dbReference type="GO" id="GO:0016887">
    <property type="term" value="F:ATP hydrolysis activity"/>
    <property type="evidence" value="ECO:0007669"/>
    <property type="project" value="InterPro"/>
</dbReference>
<protein>
    <submittedName>
        <fullName evidence="5">Putrescine transport ATP-binding protein PotA (TC 3.A.1.11.1)</fullName>
    </submittedName>
</protein>
<dbReference type="EMBL" id="FPHM01000084">
    <property type="protein sequence ID" value="SFV64249.1"/>
    <property type="molecule type" value="Genomic_DNA"/>
</dbReference>
<evidence type="ECO:0000313" key="5">
    <source>
        <dbReference type="EMBL" id="SFV64249.1"/>
    </source>
</evidence>
<dbReference type="Pfam" id="PF00005">
    <property type="entry name" value="ABC_tran"/>
    <property type="match status" value="1"/>
</dbReference>
<evidence type="ECO:0000256" key="1">
    <source>
        <dbReference type="ARBA" id="ARBA00022448"/>
    </source>
</evidence>
<evidence type="ECO:0000259" key="4">
    <source>
        <dbReference type="PROSITE" id="PS50893"/>
    </source>
</evidence>
<feature type="domain" description="ABC transporter" evidence="4">
    <location>
        <begin position="2"/>
        <end position="231"/>
    </location>
</feature>